<dbReference type="AlphaFoldDB" id="A0AAD7CAT5"/>
<evidence type="ECO:0000256" key="1">
    <source>
        <dbReference type="SAM" id="Phobius"/>
    </source>
</evidence>
<sequence length="244" mass="27960">MFRQCSRQILRQQVRFKATTPPRPPRADIWSIPGTIRELLPPPAPKDDPTNPNSAPRKRKGLFFYFAIASPLFMWLYLEQHLDARPLVEKKRRRVVCERLGRLRERTAGSSAPTDASVLAFVRLLFDTMLPEELLRSTRSAEVLHILERDGVPDELLAWLREVCSTVYRLSALEASDEDTEVKMGESIQDTADSILRKCYIATSQRLQSGFQPCILQQTSSYGMQHRSCTRFDAIQSHHLSNGY</sequence>
<feature type="transmembrane region" description="Helical" evidence="1">
    <location>
        <begin position="62"/>
        <end position="78"/>
    </location>
</feature>
<proteinExistence type="predicted"/>
<keyword evidence="1" id="KW-0472">Membrane</keyword>
<keyword evidence="3" id="KW-1185">Reference proteome</keyword>
<organism evidence="2 3">
    <name type="scientific">Roridomyces roridus</name>
    <dbReference type="NCBI Taxonomy" id="1738132"/>
    <lineage>
        <taxon>Eukaryota</taxon>
        <taxon>Fungi</taxon>
        <taxon>Dikarya</taxon>
        <taxon>Basidiomycota</taxon>
        <taxon>Agaricomycotina</taxon>
        <taxon>Agaricomycetes</taxon>
        <taxon>Agaricomycetidae</taxon>
        <taxon>Agaricales</taxon>
        <taxon>Marasmiineae</taxon>
        <taxon>Mycenaceae</taxon>
        <taxon>Roridomyces</taxon>
    </lineage>
</organism>
<name>A0AAD7CAT5_9AGAR</name>
<reference evidence="2" key="1">
    <citation type="submission" date="2023-03" db="EMBL/GenBank/DDBJ databases">
        <title>Massive genome expansion in bonnet fungi (Mycena s.s.) driven by repeated elements and novel gene families across ecological guilds.</title>
        <authorList>
            <consortium name="Lawrence Berkeley National Laboratory"/>
            <person name="Harder C.B."/>
            <person name="Miyauchi S."/>
            <person name="Viragh M."/>
            <person name="Kuo A."/>
            <person name="Thoen E."/>
            <person name="Andreopoulos B."/>
            <person name="Lu D."/>
            <person name="Skrede I."/>
            <person name="Drula E."/>
            <person name="Henrissat B."/>
            <person name="Morin E."/>
            <person name="Kohler A."/>
            <person name="Barry K."/>
            <person name="LaButti K."/>
            <person name="Morin E."/>
            <person name="Salamov A."/>
            <person name="Lipzen A."/>
            <person name="Mereny Z."/>
            <person name="Hegedus B."/>
            <person name="Baldrian P."/>
            <person name="Stursova M."/>
            <person name="Weitz H."/>
            <person name="Taylor A."/>
            <person name="Grigoriev I.V."/>
            <person name="Nagy L.G."/>
            <person name="Martin F."/>
            <person name="Kauserud H."/>
        </authorList>
    </citation>
    <scope>NUCLEOTIDE SEQUENCE</scope>
    <source>
        <strain evidence="2">9284</strain>
    </source>
</reference>
<dbReference type="EMBL" id="JARKIF010000003">
    <property type="protein sequence ID" value="KAJ7643963.1"/>
    <property type="molecule type" value="Genomic_DNA"/>
</dbReference>
<evidence type="ECO:0000313" key="2">
    <source>
        <dbReference type="EMBL" id="KAJ7643963.1"/>
    </source>
</evidence>
<gene>
    <name evidence="2" type="ORF">FB45DRAFT_284615</name>
</gene>
<keyword evidence="1" id="KW-1133">Transmembrane helix</keyword>
<evidence type="ECO:0000313" key="3">
    <source>
        <dbReference type="Proteomes" id="UP001221142"/>
    </source>
</evidence>
<protein>
    <submittedName>
        <fullName evidence="2">Uncharacterized protein</fullName>
    </submittedName>
</protein>
<accession>A0AAD7CAT5</accession>
<keyword evidence="1" id="KW-0812">Transmembrane</keyword>
<comment type="caution">
    <text evidence="2">The sequence shown here is derived from an EMBL/GenBank/DDBJ whole genome shotgun (WGS) entry which is preliminary data.</text>
</comment>
<dbReference type="Proteomes" id="UP001221142">
    <property type="component" value="Unassembled WGS sequence"/>
</dbReference>